<evidence type="ECO:0000256" key="2">
    <source>
        <dbReference type="SAM" id="Phobius"/>
    </source>
</evidence>
<evidence type="ECO:0000313" key="3">
    <source>
        <dbReference type="EMBL" id="MDL5156891.1"/>
    </source>
</evidence>
<accession>A0ABT7M890</accession>
<dbReference type="Gene3D" id="2.60.120.200">
    <property type="match status" value="1"/>
</dbReference>
<dbReference type="GO" id="GO:0016829">
    <property type="term" value="F:lyase activity"/>
    <property type="evidence" value="ECO:0007669"/>
    <property type="project" value="UniProtKB-KW"/>
</dbReference>
<keyword evidence="3" id="KW-0456">Lyase</keyword>
<dbReference type="EMBL" id="JASVWF010000002">
    <property type="protein sequence ID" value="MDL5156891.1"/>
    <property type="molecule type" value="Genomic_DNA"/>
</dbReference>
<dbReference type="InterPro" id="IPR025975">
    <property type="entry name" value="Polysacc_lyase"/>
</dbReference>
<evidence type="ECO:0000313" key="4">
    <source>
        <dbReference type="Proteomes" id="UP001231924"/>
    </source>
</evidence>
<sequence>MSRPADLLEPLAPRPLSPHAGPGATPPTAPEDRERRRRHRHRAVLTAGAGALLAAVLGLAASATAVPTGESWGSELAVSGGDDVNVSMVDGAVRLATPSTAKARSEGVMLLPPRRPAAPTNAVTTELTADLPPGTSARVDVRGILPDGSWSRWFPTKDDVRTVLPAMTTQVQARVVMLGGSGSVSPAVERLWLTTSTTSAAPATGTAPAAPTTTTPAPTTTASAAPSPAPPSTTLIPIRPTTPAATPNAAPAPAAKPIWDAAITAQGLGMFKDTPWNMVGAKTPTVVPATGLTGRKALKFTMPGGGKRSEIEPNVDNFTEGQDRYIRLSVRLADGFPVDTDSWQLITQFKNEGEGSPPLELRIGGGNFVLSGGFGHPDGSKSFDKVIAPAAVGKVTTLVLHVKFSSTSSKSVVDAWVDGQQKVTGFRPPGGTMYPGDYSYWKLGLYRDTGISQASTYELSDAKLGDSYASVAG</sequence>
<proteinExistence type="predicted"/>
<reference evidence="3 4" key="1">
    <citation type="submission" date="2023-06" db="EMBL/GenBank/DDBJ databases">
        <title>Actinomycetospora Odt1-22.</title>
        <authorList>
            <person name="Supong K."/>
        </authorList>
    </citation>
    <scope>NUCLEOTIDE SEQUENCE [LARGE SCALE GENOMIC DNA]</scope>
    <source>
        <strain evidence="3 4">Odt1-22</strain>
    </source>
</reference>
<keyword evidence="2" id="KW-1133">Transmembrane helix</keyword>
<gene>
    <name evidence="3" type="ORF">QRT03_13060</name>
</gene>
<protein>
    <submittedName>
        <fullName evidence="3">Polysaccharide lyase</fullName>
    </submittedName>
</protein>
<feature type="transmembrane region" description="Helical" evidence="2">
    <location>
        <begin position="43"/>
        <end position="61"/>
    </location>
</feature>
<organism evidence="3 4">
    <name type="scientific">Actinomycetospora termitidis</name>
    <dbReference type="NCBI Taxonomy" id="3053470"/>
    <lineage>
        <taxon>Bacteria</taxon>
        <taxon>Bacillati</taxon>
        <taxon>Actinomycetota</taxon>
        <taxon>Actinomycetes</taxon>
        <taxon>Pseudonocardiales</taxon>
        <taxon>Pseudonocardiaceae</taxon>
        <taxon>Actinomycetospora</taxon>
    </lineage>
</organism>
<keyword evidence="2" id="KW-0472">Membrane</keyword>
<dbReference type="RefSeq" id="WP_286053257.1">
    <property type="nucleotide sequence ID" value="NZ_JASVWF010000002.1"/>
</dbReference>
<keyword evidence="2" id="KW-0812">Transmembrane</keyword>
<dbReference type="Pfam" id="PF14099">
    <property type="entry name" value="Polysacc_lyase"/>
    <property type="match status" value="1"/>
</dbReference>
<dbReference type="Proteomes" id="UP001231924">
    <property type="component" value="Unassembled WGS sequence"/>
</dbReference>
<name>A0ABT7M890_9PSEU</name>
<evidence type="ECO:0000256" key="1">
    <source>
        <dbReference type="SAM" id="MobiDB-lite"/>
    </source>
</evidence>
<feature type="region of interest" description="Disordered" evidence="1">
    <location>
        <begin position="198"/>
        <end position="253"/>
    </location>
</feature>
<keyword evidence="4" id="KW-1185">Reference proteome</keyword>
<comment type="caution">
    <text evidence="3">The sequence shown here is derived from an EMBL/GenBank/DDBJ whole genome shotgun (WGS) entry which is preliminary data.</text>
</comment>
<feature type="region of interest" description="Disordered" evidence="1">
    <location>
        <begin position="1"/>
        <end position="40"/>
    </location>
</feature>